<name>A0A0M9FNX5_LEPPY</name>
<dbReference type="EMBL" id="LGTL01000047">
    <property type="protein sequence ID" value="KPA73085.1"/>
    <property type="molecule type" value="Genomic_DNA"/>
</dbReference>
<keyword evidence="1" id="KW-0472">Membrane</keyword>
<feature type="transmembrane region" description="Helical" evidence="1">
    <location>
        <begin position="44"/>
        <end position="62"/>
    </location>
</feature>
<evidence type="ECO:0000313" key="3">
    <source>
        <dbReference type="Proteomes" id="UP000037923"/>
    </source>
</evidence>
<keyword evidence="3" id="KW-1185">Reference proteome</keyword>
<keyword evidence="1" id="KW-1133">Transmembrane helix</keyword>
<dbReference type="GeneID" id="26910411"/>
<evidence type="ECO:0000313" key="2">
    <source>
        <dbReference type="EMBL" id="KPA73085.1"/>
    </source>
</evidence>
<dbReference type="VEuPathDB" id="TriTrypDB:LpyrH10_47_0020"/>
<sequence length="110" mass="11844">MGGTDAASRPFPSLSDRVDGECTTLCCVFSSASCFCPLRPPAPFSLFASSVLIFLLVFCVAMKDIHCFLTSRKPSPTFIIFHSRLTGLPPALLSPLFGVLLSRGSERRAS</sequence>
<proteinExistence type="predicted"/>
<keyword evidence="1" id="KW-0812">Transmembrane</keyword>
<reference evidence="2 3" key="1">
    <citation type="submission" date="2015-07" db="EMBL/GenBank/DDBJ databases">
        <title>High-quality genome of monoxenous trypanosomatid Leptomonas pyrrhocoris.</title>
        <authorList>
            <person name="Flegontov P."/>
            <person name="Butenko A."/>
            <person name="Firsov S."/>
            <person name="Vlcek C."/>
            <person name="Logacheva M.D."/>
            <person name="Field M."/>
            <person name="Filatov D."/>
            <person name="Flegontova O."/>
            <person name="Gerasimov E."/>
            <person name="Jackson A.P."/>
            <person name="Kelly S."/>
            <person name="Opperdoes F."/>
            <person name="O'Reilly A."/>
            <person name="Votypka J."/>
            <person name="Yurchenko V."/>
            <person name="Lukes J."/>
        </authorList>
    </citation>
    <scope>NUCLEOTIDE SEQUENCE [LARGE SCALE GENOMIC DNA]</scope>
    <source>
        <strain evidence="2">H10</strain>
    </source>
</reference>
<protein>
    <recommendedName>
        <fullName evidence="4">Transmembrane protein</fullName>
    </recommendedName>
</protein>
<organism evidence="2 3">
    <name type="scientific">Leptomonas pyrrhocoris</name>
    <name type="common">Firebug parasite</name>
    <dbReference type="NCBI Taxonomy" id="157538"/>
    <lineage>
        <taxon>Eukaryota</taxon>
        <taxon>Discoba</taxon>
        <taxon>Euglenozoa</taxon>
        <taxon>Kinetoplastea</taxon>
        <taxon>Metakinetoplastina</taxon>
        <taxon>Trypanosomatida</taxon>
        <taxon>Trypanosomatidae</taxon>
        <taxon>Leishmaniinae</taxon>
        <taxon>Leptomonas</taxon>
    </lineage>
</organism>
<evidence type="ECO:0008006" key="4">
    <source>
        <dbReference type="Google" id="ProtNLM"/>
    </source>
</evidence>
<dbReference type="RefSeq" id="XP_015651524.1">
    <property type="nucleotide sequence ID" value="XM_015809892.1"/>
</dbReference>
<dbReference type="AlphaFoldDB" id="A0A0M9FNX5"/>
<evidence type="ECO:0000256" key="1">
    <source>
        <dbReference type="SAM" id="Phobius"/>
    </source>
</evidence>
<comment type="caution">
    <text evidence="2">The sequence shown here is derived from an EMBL/GenBank/DDBJ whole genome shotgun (WGS) entry which is preliminary data.</text>
</comment>
<dbReference type="Proteomes" id="UP000037923">
    <property type="component" value="Unassembled WGS sequence"/>
</dbReference>
<gene>
    <name evidence="2" type="ORF">ABB37_10131</name>
</gene>
<accession>A0A0M9FNX5</accession>